<evidence type="ECO:0000256" key="3">
    <source>
        <dbReference type="ARBA" id="ARBA00023015"/>
    </source>
</evidence>
<dbReference type="EMBL" id="CP097160">
    <property type="protein sequence ID" value="UQN15703.1"/>
    <property type="molecule type" value="Genomic_DNA"/>
</dbReference>
<dbReference type="InterPro" id="IPR001867">
    <property type="entry name" value="OmpR/PhoB-type_DNA-bd"/>
</dbReference>
<evidence type="ECO:0000256" key="5">
    <source>
        <dbReference type="ARBA" id="ARBA00023163"/>
    </source>
</evidence>
<sequence length="219" mass="23666">MRVLVVEDDASVAAALTAVLQRAEHQCAHVTSGAGLLQGYQGADVVLLDLGLDDMDGLEALRLLRTRSEVPVIVVTARGDERSTVVALRRGADDYLLKPVRVHELLARIEAVRRRYVQRQPEVQEIRAGSVVVDLGARSATVDGTEISLTPTEFSLLAELAGNVGAAVSRPELVRAVWGPEYPTSSRAVDVHLAQLRQKLPPGTITTLRGFGYRFEAAP</sequence>
<dbReference type="InterPro" id="IPR016032">
    <property type="entry name" value="Sig_transdc_resp-reg_C-effctor"/>
</dbReference>
<dbReference type="SMART" id="SM00448">
    <property type="entry name" value="REC"/>
    <property type="match status" value="1"/>
</dbReference>
<name>A0ABY4N395_9MICO</name>
<proteinExistence type="predicted"/>
<protein>
    <submittedName>
        <fullName evidence="10">Response regulator transcription factor</fullName>
    </submittedName>
</protein>
<evidence type="ECO:0000256" key="2">
    <source>
        <dbReference type="ARBA" id="ARBA00023012"/>
    </source>
</evidence>
<dbReference type="PANTHER" id="PTHR48111:SF1">
    <property type="entry name" value="TWO-COMPONENT RESPONSE REGULATOR ORR33"/>
    <property type="match status" value="1"/>
</dbReference>
<evidence type="ECO:0000259" key="8">
    <source>
        <dbReference type="PROSITE" id="PS50110"/>
    </source>
</evidence>
<dbReference type="InterPro" id="IPR039420">
    <property type="entry name" value="WalR-like"/>
</dbReference>
<dbReference type="Pfam" id="PF00072">
    <property type="entry name" value="Response_reg"/>
    <property type="match status" value="1"/>
</dbReference>
<dbReference type="InterPro" id="IPR036388">
    <property type="entry name" value="WH-like_DNA-bd_sf"/>
</dbReference>
<gene>
    <name evidence="10" type="ORF">M3M28_04415</name>
</gene>
<evidence type="ECO:0000313" key="10">
    <source>
        <dbReference type="EMBL" id="UQN15703.1"/>
    </source>
</evidence>
<dbReference type="InterPro" id="IPR001789">
    <property type="entry name" value="Sig_transdc_resp-reg_receiver"/>
</dbReference>
<evidence type="ECO:0000256" key="4">
    <source>
        <dbReference type="ARBA" id="ARBA00023125"/>
    </source>
</evidence>
<feature type="domain" description="Response regulatory" evidence="8">
    <location>
        <begin position="2"/>
        <end position="113"/>
    </location>
</feature>
<keyword evidence="4 7" id="KW-0238">DNA-binding</keyword>
<accession>A0ABY4N395</accession>
<keyword evidence="3" id="KW-0805">Transcription regulation</keyword>
<dbReference type="Gene3D" id="1.10.10.10">
    <property type="entry name" value="Winged helix-like DNA-binding domain superfamily/Winged helix DNA-binding domain"/>
    <property type="match status" value="1"/>
</dbReference>
<dbReference type="PROSITE" id="PS50110">
    <property type="entry name" value="RESPONSE_REGULATORY"/>
    <property type="match status" value="1"/>
</dbReference>
<dbReference type="InterPro" id="IPR011006">
    <property type="entry name" value="CheY-like_superfamily"/>
</dbReference>
<feature type="domain" description="OmpR/PhoB-type" evidence="9">
    <location>
        <begin position="123"/>
        <end position="217"/>
    </location>
</feature>
<evidence type="ECO:0000256" key="6">
    <source>
        <dbReference type="PROSITE-ProRule" id="PRU00169"/>
    </source>
</evidence>
<evidence type="ECO:0000259" key="9">
    <source>
        <dbReference type="PROSITE" id="PS51755"/>
    </source>
</evidence>
<organism evidence="10">
    <name type="scientific">Gulosibacter sediminis</name>
    <dbReference type="NCBI Taxonomy" id="1729695"/>
    <lineage>
        <taxon>Bacteria</taxon>
        <taxon>Bacillati</taxon>
        <taxon>Actinomycetota</taxon>
        <taxon>Actinomycetes</taxon>
        <taxon>Micrococcales</taxon>
        <taxon>Microbacteriaceae</taxon>
        <taxon>Gulosibacter</taxon>
    </lineage>
</organism>
<dbReference type="SUPFAM" id="SSF46894">
    <property type="entry name" value="C-terminal effector domain of the bipartite response regulators"/>
    <property type="match status" value="1"/>
</dbReference>
<dbReference type="SMART" id="SM00862">
    <property type="entry name" value="Trans_reg_C"/>
    <property type="match status" value="1"/>
</dbReference>
<dbReference type="SUPFAM" id="SSF52172">
    <property type="entry name" value="CheY-like"/>
    <property type="match status" value="1"/>
</dbReference>
<dbReference type="PROSITE" id="PS51755">
    <property type="entry name" value="OMPR_PHOB"/>
    <property type="match status" value="1"/>
</dbReference>
<dbReference type="Pfam" id="PF00486">
    <property type="entry name" value="Trans_reg_C"/>
    <property type="match status" value="1"/>
</dbReference>
<evidence type="ECO:0000256" key="7">
    <source>
        <dbReference type="PROSITE-ProRule" id="PRU01091"/>
    </source>
</evidence>
<feature type="DNA-binding region" description="OmpR/PhoB-type" evidence="7">
    <location>
        <begin position="123"/>
        <end position="217"/>
    </location>
</feature>
<feature type="modified residue" description="4-aspartylphosphate" evidence="6">
    <location>
        <position position="49"/>
    </location>
</feature>
<evidence type="ECO:0000256" key="1">
    <source>
        <dbReference type="ARBA" id="ARBA00022553"/>
    </source>
</evidence>
<keyword evidence="1 6" id="KW-0597">Phosphoprotein</keyword>
<dbReference type="CDD" id="cd00383">
    <property type="entry name" value="trans_reg_C"/>
    <property type="match status" value="1"/>
</dbReference>
<dbReference type="PANTHER" id="PTHR48111">
    <property type="entry name" value="REGULATOR OF RPOS"/>
    <property type="match status" value="1"/>
</dbReference>
<reference evidence="10" key="1">
    <citation type="submission" date="2022-05" db="EMBL/GenBank/DDBJ databases">
        <title>Complete genome sequence of toluene-degrading Gulosibacter sediminis strain ACHW.36C.</title>
        <authorList>
            <person name="Wai A.C."/>
            <person name="Lai G.K."/>
            <person name="Griffin S.D."/>
            <person name="Leung F.C."/>
        </authorList>
    </citation>
    <scope>NUCLEOTIDE SEQUENCE [LARGE SCALE GENOMIC DNA]</scope>
    <source>
        <strain evidence="10">ACHW.36C</strain>
    </source>
</reference>
<keyword evidence="5" id="KW-0804">Transcription</keyword>
<dbReference type="Gene3D" id="3.40.50.2300">
    <property type="match status" value="1"/>
</dbReference>
<keyword evidence="2" id="KW-0902">Two-component regulatory system</keyword>